<reference evidence="1" key="1">
    <citation type="submission" date="2023-07" db="EMBL/GenBank/DDBJ databases">
        <title>Marinobacter sp. chi1 genome sequencing and assembly.</title>
        <authorList>
            <person name="Park S."/>
        </authorList>
    </citation>
    <scope>NUCLEOTIDE SEQUENCE</scope>
    <source>
        <strain evidence="1">Chi1</strain>
    </source>
</reference>
<accession>A0ABT8VW84</accession>
<gene>
    <name evidence="1" type="ORF">QVZ43_00835</name>
</gene>
<evidence type="ECO:0000313" key="1">
    <source>
        <dbReference type="EMBL" id="MDO3720246.1"/>
    </source>
</evidence>
<name>A0ABT8VW84_9GAMM</name>
<protein>
    <submittedName>
        <fullName evidence="1">Uncharacterized protein</fullName>
    </submittedName>
</protein>
<dbReference type="EMBL" id="JAUMIS010000001">
    <property type="protein sequence ID" value="MDO3720246.1"/>
    <property type="molecule type" value="Genomic_DNA"/>
</dbReference>
<dbReference type="Proteomes" id="UP001168640">
    <property type="component" value="Unassembled WGS sequence"/>
</dbReference>
<comment type="caution">
    <text evidence="1">The sequence shown here is derived from an EMBL/GenBank/DDBJ whole genome shotgun (WGS) entry which is preliminary data.</text>
</comment>
<sequence>MASPWYSLVSQKLFLARCLLDQSTTRVDGEEADRTTDTERTLKSEAARQGAVELMLRARQLLLTMIARHHQFRNEQPASLEELATLVGEHSYEAIKLLELSRTSGSWWQHLDQLERAQSNPPVSRKTVSSDNIIAISAETGPDRSEGALKKSLGALKQFADDLEEQHSEW</sequence>
<keyword evidence="2" id="KW-1185">Reference proteome</keyword>
<organism evidence="1 2">
    <name type="scientific">Marinobacter suaedae</name>
    <dbReference type="NCBI Taxonomy" id="3057675"/>
    <lineage>
        <taxon>Bacteria</taxon>
        <taxon>Pseudomonadati</taxon>
        <taxon>Pseudomonadota</taxon>
        <taxon>Gammaproteobacteria</taxon>
        <taxon>Pseudomonadales</taxon>
        <taxon>Marinobacteraceae</taxon>
        <taxon>Marinobacter</taxon>
    </lineage>
</organism>
<proteinExistence type="predicted"/>
<dbReference type="RefSeq" id="WP_302908500.1">
    <property type="nucleotide sequence ID" value="NZ_JAUMIS010000001.1"/>
</dbReference>
<evidence type="ECO:0000313" key="2">
    <source>
        <dbReference type="Proteomes" id="UP001168640"/>
    </source>
</evidence>